<evidence type="ECO:0000256" key="1">
    <source>
        <dbReference type="ARBA" id="ARBA00010233"/>
    </source>
</evidence>
<dbReference type="Pfam" id="PF17676">
    <property type="entry name" value="Peptidase_S66C"/>
    <property type="match status" value="1"/>
</dbReference>
<dbReference type="InterPro" id="IPR027478">
    <property type="entry name" value="LdcA_N"/>
</dbReference>
<dbReference type="InterPro" id="IPR003507">
    <property type="entry name" value="S66_fam"/>
</dbReference>
<dbReference type="STRING" id="322505.SAMN04487836_10833"/>
<reference evidence="6" key="1">
    <citation type="submission" date="2016-10" db="EMBL/GenBank/DDBJ databases">
        <authorList>
            <person name="Varghese N."/>
        </authorList>
    </citation>
    <scope>NUCLEOTIDE SEQUENCE [LARGE SCALE GENOMIC DNA]</scope>
    <source>
        <strain evidence="6">DSM 20406</strain>
    </source>
</reference>
<dbReference type="SUPFAM" id="SSF141986">
    <property type="entry name" value="LD-carboxypeptidase A C-terminal domain-like"/>
    <property type="match status" value="1"/>
</dbReference>
<evidence type="ECO:0000313" key="5">
    <source>
        <dbReference type="EMBL" id="SEJ09862.1"/>
    </source>
</evidence>
<keyword evidence="5" id="KW-0121">Carboxypeptidase</keyword>
<keyword evidence="5" id="KW-0645">Protease</keyword>
<dbReference type="InterPro" id="IPR029062">
    <property type="entry name" value="Class_I_gatase-like"/>
</dbReference>
<dbReference type="Gene3D" id="3.40.50.10740">
    <property type="entry name" value="Class I glutamine amidotransferase-like"/>
    <property type="match status" value="1"/>
</dbReference>
<evidence type="ECO:0000259" key="4">
    <source>
        <dbReference type="Pfam" id="PF17676"/>
    </source>
</evidence>
<proteinExistence type="inferred from homology"/>
<dbReference type="InterPro" id="IPR027461">
    <property type="entry name" value="Carboxypeptidase_A_C_sf"/>
</dbReference>
<sequence>MRIPEYIKPGDTIAFSAPSCSCASEPARSMMHDARDVLIKRGYKVIIGKTCYLEDGKGIATNPYDAAKELMDFYLDDNIKAIIAAGGGELMCETISHVDFRKLKRAKPKWFVGISDNTNMVFTLATLCNTAAIYGPVVPDFRIPLTRREEDTLGIMEGKIKKVYGYEKFASPEKGYLHLADHEKYHLDTPKILHNYLPVKGSMQEVQNMPINMKGMLLGGCLDVLANLCGTRFDEVKKFVRYKKIIWVLEACDLNPMGIRRAIWELDEAGWFKNTAGFVIGRPLTARQMEIMGVNQYNAVYEPLEKYGVPIIMDADIGHINPNMPLVIGAYASVSAYNNTIEVNMEC</sequence>
<name>A0A1H6WBC8_9FIRM</name>
<dbReference type="PIRSF" id="PIRSF028757">
    <property type="entry name" value="LD-carboxypeptidase"/>
    <property type="match status" value="1"/>
</dbReference>
<dbReference type="eggNOG" id="COG1619">
    <property type="taxonomic scope" value="Bacteria"/>
</dbReference>
<dbReference type="EMBL" id="FNYK01000056">
    <property type="protein sequence ID" value="SEJ09862.1"/>
    <property type="molecule type" value="Genomic_DNA"/>
</dbReference>
<evidence type="ECO:0000259" key="3">
    <source>
        <dbReference type="Pfam" id="PF02016"/>
    </source>
</evidence>
<dbReference type="GO" id="GO:0004180">
    <property type="term" value="F:carboxypeptidase activity"/>
    <property type="evidence" value="ECO:0007669"/>
    <property type="project" value="UniProtKB-KW"/>
</dbReference>
<keyword evidence="6" id="KW-1185">Reference proteome</keyword>
<dbReference type="InterPro" id="IPR040921">
    <property type="entry name" value="Peptidase_S66C"/>
</dbReference>
<dbReference type="Pfam" id="PF02016">
    <property type="entry name" value="Peptidase_S66"/>
    <property type="match status" value="1"/>
</dbReference>
<dbReference type="SUPFAM" id="SSF52317">
    <property type="entry name" value="Class I glutamine amidotransferase-like"/>
    <property type="match status" value="1"/>
</dbReference>
<dbReference type="Gene3D" id="3.50.30.60">
    <property type="entry name" value="LD-carboxypeptidase A C-terminal domain-like"/>
    <property type="match status" value="1"/>
</dbReference>
<comment type="similarity">
    <text evidence="1">Belongs to the peptidase S66 family.</text>
</comment>
<dbReference type="InterPro" id="IPR040449">
    <property type="entry name" value="Peptidase_S66_N"/>
</dbReference>
<dbReference type="Proteomes" id="UP000183028">
    <property type="component" value="Unassembled WGS sequence"/>
</dbReference>
<gene>
    <name evidence="5" type="ORF">SAMN04487834_10561</name>
</gene>
<feature type="domain" description="LD-carboxypeptidase N-terminal" evidence="3">
    <location>
        <begin position="13"/>
        <end position="135"/>
    </location>
</feature>
<organism evidence="5 6">
    <name type="scientific">Sharpea azabuensis</name>
    <dbReference type="NCBI Taxonomy" id="322505"/>
    <lineage>
        <taxon>Bacteria</taxon>
        <taxon>Bacillati</taxon>
        <taxon>Bacillota</taxon>
        <taxon>Erysipelotrichia</taxon>
        <taxon>Erysipelotrichales</taxon>
        <taxon>Coprobacillaceae</taxon>
        <taxon>Sharpea</taxon>
    </lineage>
</organism>
<protein>
    <submittedName>
        <fullName evidence="5">Muramoyltetrapeptide carboxypeptidase LdcA (Peptidoglycan recycling)</fullName>
    </submittedName>
</protein>
<accession>A0A1H6WBC8</accession>
<dbReference type="RefSeq" id="WP_074732568.1">
    <property type="nucleotide sequence ID" value="NZ_FNYK01000056.1"/>
</dbReference>
<dbReference type="AlphaFoldDB" id="A0A1H6WBC8"/>
<dbReference type="PANTHER" id="PTHR30237">
    <property type="entry name" value="MURAMOYLTETRAPEPTIDE CARBOXYPEPTIDASE"/>
    <property type="match status" value="1"/>
</dbReference>
<feature type="domain" description="LD-carboxypeptidase C-terminal" evidence="4">
    <location>
        <begin position="214"/>
        <end position="333"/>
    </location>
</feature>
<evidence type="ECO:0000256" key="2">
    <source>
        <dbReference type="ARBA" id="ARBA00022801"/>
    </source>
</evidence>
<dbReference type="OrthoDB" id="9807329at2"/>
<keyword evidence="2" id="KW-0378">Hydrolase</keyword>
<evidence type="ECO:0000313" key="6">
    <source>
        <dbReference type="Proteomes" id="UP000183028"/>
    </source>
</evidence>